<dbReference type="SUPFAM" id="SSF56112">
    <property type="entry name" value="Protein kinase-like (PK-like)"/>
    <property type="match status" value="1"/>
</dbReference>
<keyword evidence="3" id="KW-1185">Reference proteome</keyword>
<dbReference type="AlphaFoldDB" id="A0A0M2STG4"/>
<dbReference type="PANTHER" id="PTHR47829:SF1">
    <property type="entry name" value="HAD FAMILY PHOSPHATASE"/>
    <property type="match status" value="1"/>
</dbReference>
<organism evidence="2 3">
    <name type="scientific">Mesobacillus campisalis</name>
    <dbReference type="NCBI Taxonomy" id="1408103"/>
    <lineage>
        <taxon>Bacteria</taxon>
        <taxon>Bacillati</taxon>
        <taxon>Bacillota</taxon>
        <taxon>Bacilli</taxon>
        <taxon>Bacillales</taxon>
        <taxon>Bacillaceae</taxon>
        <taxon>Mesobacillus</taxon>
    </lineage>
</organism>
<dbReference type="InterPro" id="IPR011009">
    <property type="entry name" value="Kinase-like_dom_sf"/>
</dbReference>
<dbReference type="RefSeq" id="WP_046524880.1">
    <property type="nucleotide sequence ID" value="NZ_LAYY01000019.1"/>
</dbReference>
<evidence type="ECO:0000313" key="2">
    <source>
        <dbReference type="EMBL" id="KKK36996.1"/>
    </source>
</evidence>
<name>A0A0M2STG4_9BACI</name>
<dbReference type="PANTHER" id="PTHR47829">
    <property type="entry name" value="HYDROLASE, PUTATIVE (AFU_ORTHOLOGUE AFUA_1G12880)-RELATED"/>
    <property type="match status" value="1"/>
</dbReference>
<dbReference type="Gene3D" id="3.90.1200.10">
    <property type="match status" value="1"/>
</dbReference>
<evidence type="ECO:0000259" key="1">
    <source>
        <dbReference type="Pfam" id="PF01636"/>
    </source>
</evidence>
<comment type="caution">
    <text evidence="2">The sequence shown here is derived from an EMBL/GenBank/DDBJ whole genome shotgun (WGS) entry which is preliminary data.</text>
</comment>
<dbReference type="PATRIC" id="fig|1408103.3.peg.3688"/>
<dbReference type="Gene3D" id="3.30.200.20">
    <property type="entry name" value="Phosphorylase Kinase, domain 1"/>
    <property type="match status" value="1"/>
</dbReference>
<dbReference type="Proteomes" id="UP000034166">
    <property type="component" value="Unassembled WGS sequence"/>
</dbReference>
<keyword evidence="2" id="KW-0808">Transferase</keyword>
<dbReference type="InterPro" id="IPR002575">
    <property type="entry name" value="Aminoglycoside_PTrfase"/>
</dbReference>
<reference evidence="2 3" key="1">
    <citation type="submission" date="2015-04" db="EMBL/GenBank/DDBJ databases">
        <title>Taxonomic description and genome sequence of Bacillus campisalis sp. nov., a novel member of the genus Bacillus isolated from solar saltern.</title>
        <authorList>
            <person name="Mathan Kumar R."/>
            <person name="Kaur G."/>
            <person name="Kumar A."/>
            <person name="Singh N.K."/>
            <person name="Kaur N."/>
            <person name="Kumar N."/>
            <person name="Mayilraj S."/>
        </authorList>
    </citation>
    <scope>NUCLEOTIDE SEQUENCE [LARGE SCALE GENOMIC DNA]</scope>
    <source>
        <strain evidence="2 3">SA2-6</strain>
    </source>
</reference>
<proteinExistence type="predicted"/>
<dbReference type="Pfam" id="PF01636">
    <property type="entry name" value="APH"/>
    <property type="match status" value="1"/>
</dbReference>
<accession>A0A0M2STG4</accession>
<gene>
    <name evidence="2" type="ORF">WQ57_16575</name>
</gene>
<evidence type="ECO:0000313" key="3">
    <source>
        <dbReference type="Proteomes" id="UP000034166"/>
    </source>
</evidence>
<dbReference type="CDD" id="cd05154">
    <property type="entry name" value="ACAD10_11_N-like"/>
    <property type="match status" value="1"/>
</dbReference>
<dbReference type="InterPro" id="IPR041726">
    <property type="entry name" value="ACAD10_11_N"/>
</dbReference>
<protein>
    <submittedName>
        <fullName evidence="2">Aminoglycoside phosphotransferase</fullName>
    </submittedName>
</protein>
<dbReference type="EMBL" id="LAYY01000019">
    <property type="protein sequence ID" value="KKK36996.1"/>
    <property type="molecule type" value="Genomic_DNA"/>
</dbReference>
<dbReference type="InterPro" id="IPR052898">
    <property type="entry name" value="ACAD10-like"/>
</dbReference>
<sequence>MRQQISVDTIPVRQGEELDAITLEWFLRKNIDGLPDDSLEIRQFSAGHSNLTYQLRMGNWEAVLRRPPLGPVAPKAHDMEREFKIISEINPLFSAAPTPILFSDDTTIVGSPFQLMERKHGLVLDTSFPASVQPTEDICRKISEIMVDRLVELHSIDYRKTRLGEISKPAGFMERQVHGWIGRYERAKTDEIKDAGILMTYLAKNVPTHHEAAIIHYDYKLNNAMFSEDFTEMNGLFDWEMATVGDPLADLGVAMGYWQEAGDPELLIKSFSKPTVTIMPGFMKRDEFIERYARKSGRDITSMNFYLTFAYFKLAVILQQIYFRYRMGQTKDERFAHFNHTVRNLISYGAETAFRA</sequence>
<feature type="domain" description="Aminoglycoside phosphotransferase" evidence="1">
    <location>
        <begin position="40"/>
        <end position="267"/>
    </location>
</feature>
<dbReference type="GO" id="GO:0016740">
    <property type="term" value="F:transferase activity"/>
    <property type="evidence" value="ECO:0007669"/>
    <property type="project" value="UniProtKB-KW"/>
</dbReference>